<reference evidence="1 2" key="1">
    <citation type="submission" date="2024-01" db="EMBL/GenBank/DDBJ databases">
        <title>Pedobacter sp. nov., isolated from fresh soil.</title>
        <authorList>
            <person name="Le N.T.T."/>
        </authorList>
    </citation>
    <scope>NUCLEOTIDE SEQUENCE [LARGE SCALE GENOMIC DNA]</scope>
    <source>
        <strain evidence="1 2">KR3-3</strain>
    </source>
</reference>
<dbReference type="Proteomes" id="UP001336835">
    <property type="component" value="Unassembled WGS sequence"/>
</dbReference>
<dbReference type="EMBL" id="JAZDQT010000001">
    <property type="protein sequence ID" value="MEE1944399.1"/>
    <property type="molecule type" value="Genomic_DNA"/>
</dbReference>
<proteinExistence type="predicted"/>
<dbReference type="RefSeq" id="WP_330106772.1">
    <property type="nucleotide sequence ID" value="NZ_JAZDQT010000001.1"/>
</dbReference>
<protein>
    <submittedName>
        <fullName evidence="1">Uncharacterized protein</fullName>
    </submittedName>
</protein>
<evidence type="ECO:0000313" key="1">
    <source>
        <dbReference type="EMBL" id="MEE1944399.1"/>
    </source>
</evidence>
<organism evidence="1 2">
    <name type="scientific">Pedobacter albus</name>
    <dbReference type="NCBI Taxonomy" id="3113905"/>
    <lineage>
        <taxon>Bacteria</taxon>
        <taxon>Pseudomonadati</taxon>
        <taxon>Bacteroidota</taxon>
        <taxon>Sphingobacteriia</taxon>
        <taxon>Sphingobacteriales</taxon>
        <taxon>Sphingobacteriaceae</taxon>
        <taxon>Pedobacter</taxon>
    </lineage>
</organism>
<keyword evidence="2" id="KW-1185">Reference proteome</keyword>
<name>A0ABU7I4L0_9SPHI</name>
<accession>A0ABU7I4L0</accession>
<comment type="caution">
    <text evidence="1">The sequence shown here is derived from an EMBL/GenBank/DDBJ whole genome shotgun (WGS) entry which is preliminary data.</text>
</comment>
<sequence length="235" mass="26751">MKNLIDNKFWIAMLAFGLLGSATLKAQQINLTDLKGEVLRTMSYTEVTGSPYYMDAWTKGIVRFKDDRIINGVDLKYDQVQDLLLFLNAKGETLELTEPVLEFKLGFSGIGNANDKLFRSGFKPTGKNTEKTFYEILSDGNVKFIKKTLKTILENKEFNSATTTKKIVNRDIYYVVKADNLPVQVSKNEKSILAAIGDKNAELTAYIKTNKLNLKEDSDILKLFEYYFEISKSKY</sequence>
<gene>
    <name evidence="1" type="ORF">VRU48_04720</name>
</gene>
<evidence type="ECO:0000313" key="2">
    <source>
        <dbReference type="Proteomes" id="UP001336835"/>
    </source>
</evidence>